<evidence type="ECO:0000313" key="5">
    <source>
        <dbReference type="Proteomes" id="UP000050863"/>
    </source>
</evidence>
<dbReference type="Pfam" id="PF01757">
    <property type="entry name" value="Acyl_transf_3"/>
    <property type="match status" value="1"/>
</dbReference>
<name>A0A0R3M3Y8_9BRAD</name>
<feature type="domain" description="Acyltransferase 3" evidence="2">
    <location>
        <begin position="16"/>
        <end position="337"/>
    </location>
</feature>
<feature type="transmembrane region" description="Helical" evidence="1">
    <location>
        <begin position="83"/>
        <end position="102"/>
    </location>
</feature>
<dbReference type="Proteomes" id="UP000050863">
    <property type="component" value="Unassembled WGS sequence"/>
</dbReference>
<keyword evidence="5" id="KW-1185">Reference proteome</keyword>
<feature type="transmembrane region" description="Helical" evidence="1">
    <location>
        <begin position="281"/>
        <end position="299"/>
    </location>
</feature>
<organism evidence="4 5">
    <name type="scientific">Bradyrhizobium jicamae</name>
    <dbReference type="NCBI Taxonomy" id="280332"/>
    <lineage>
        <taxon>Bacteria</taxon>
        <taxon>Pseudomonadati</taxon>
        <taxon>Pseudomonadota</taxon>
        <taxon>Alphaproteobacteria</taxon>
        <taxon>Hyphomicrobiales</taxon>
        <taxon>Nitrobacteraceae</taxon>
        <taxon>Bradyrhizobium</taxon>
    </lineage>
</organism>
<dbReference type="InterPro" id="IPR002656">
    <property type="entry name" value="Acyl_transf_3_dom"/>
</dbReference>
<gene>
    <name evidence="4" type="ORF">CQ12_11010</name>
</gene>
<evidence type="ECO:0000313" key="4">
    <source>
        <dbReference type="EMBL" id="KRR14651.1"/>
    </source>
</evidence>
<keyword evidence="1" id="KW-0472">Membrane</keyword>
<feature type="transmembrane region" description="Helical" evidence="1">
    <location>
        <begin position="319"/>
        <end position="339"/>
    </location>
</feature>
<dbReference type="GO" id="GO:0016020">
    <property type="term" value="C:membrane"/>
    <property type="evidence" value="ECO:0007669"/>
    <property type="project" value="TreeGrafter"/>
</dbReference>
<dbReference type="GO" id="GO:0016747">
    <property type="term" value="F:acyltransferase activity, transferring groups other than amino-acyl groups"/>
    <property type="evidence" value="ECO:0007669"/>
    <property type="project" value="InterPro"/>
</dbReference>
<dbReference type="Pfam" id="PF19040">
    <property type="entry name" value="SGNH"/>
    <property type="match status" value="1"/>
</dbReference>
<dbReference type="GO" id="GO:0009103">
    <property type="term" value="P:lipopolysaccharide biosynthetic process"/>
    <property type="evidence" value="ECO:0007669"/>
    <property type="project" value="TreeGrafter"/>
</dbReference>
<accession>A0A0R3M3Y8</accession>
<dbReference type="InterPro" id="IPR043968">
    <property type="entry name" value="SGNH"/>
</dbReference>
<feature type="domain" description="SGNH" evidence="3">
    <location>
        <begin position="422"/>
        <end position="643"/>
    </location>
</feature>
<keyword evidence="1" id="KW-0812">Transmembrane</keyword>
<feature type="transmembrane region" description="Helical" evidence="1">
    <location>
        <begin position="175"/>
        <end position="193"/>
    </location>
</feature>
<dbReference type="PANTHER" id="PTHR23028">
    <property type="entry name" value="ACETYLTRANSFERASE"/>
    <property type="match status" value="1"/>
</dbReference>
<evidence type="ECO:0000259" key="3">
    <source>
        <dbReference type="Pfam" id="PF19040"/>
    </source>
</evidence>
<proteinExistence type="predicted"/>
<dbReference type="InterPro" id="IPR050879">
    <property type="entry name" value="Acyltransferase_3"/>
</dbReference>
<dbReference type="AlphaFoldDB" id="A0A0R3M3Y8"/>
<feature type="transmembrane region" description="Helical" evidence="1">
    <location>
        <begin position="143"/>
        <end position="166"/>
    </location>
</feature>
<dbReference type="SUPFAM" id="SSF52266">
    <property type="entry name" value="SGNH hydrolase"/>
    <property type="match status" value="1"/>
</dbReference>
<evidence type="ECO:0000256" key="1">
    <source>
        <dbReference type="SAM" id="Phobius"/>
    </source>
</evidence>
<evidence type="ECO:0000259" key="2">
    <source>
        <dbReference type="Pfam" id="PF01757"/>
    </source>
</evidence>
<evidence type="ECO:0008006" key="6">
    <source>
        <dbReference type="Google" id="ProtNLM"/>
    </source>
</evidence>
<dbReference type="PANTHER" id="PTHR23028:SF53">
    <property type="entry name" value="ACYL_TRANSF_3 DOMAIN-CONTAINING PROTEIN"/>
    <property type="match status" value="1"/>
</dbReference>
<protein>
    <recommendedName>
        <fullName evidence="6">Acyltransferase</fullName>
    </recommendedName>
</protein>
<feature type="transmembrane region" description="Helical" evidence="1">
    <location>
        <begin position="252"/>
        <end position="269"/>
    </location>
</feature>
<comment type="caution">
    <text evidence="4">The sequence shown here is derived from an EMBL/GenBank/DDBJ whole genome shotgun (WGS) entry which is preliminary data.</text>
</comment>
<reference evidence="4 5" key="1">
    <citation type="submission" date="2014-03" db="EMBL/GenBank/DDBJ databases">
        <title>Bradyrhizobium valentinum sp. nov., isolated from effective nodules of Lupinus mariae-josephae, a lupine endemic of basic-lime soils in Eastern Spain.</title>
        <authorList>
            <person name="Duran D."/>
            <person name="Rey L."/>
            <person name="Navarro A."/>
            <person name="Busquets A."/>
            <person name="Imperial J."/>
            <person name="Ruiz-Argueso T."/>
        </authorList>
    </citation>
    <scope>NUCLEOTIDE SEQUENCE [LARGE SCALE GENOMIC DNA]</scope>
    <source>
        <strain evidence="4 5">PAC68</strain>
    </source>
</reference>
<dbReference type="OrthoDB" id="9796461at2"/>
<feature type="transmembrane region" description="Helical" evidence="1">
    <location>
        <begin position="351"/>
        <end position="372"/>
    </location>
</feature>
<feature type="transmembrane region" description="Helical" evidence="1">
    <location>
        <begin position="41"/>
        <end position="62"/>
    </location>
</feature>
<dbReference type="EMBL" id="LLXZ01000012">
    <property type="protein sequence ID" value="KRR14651.1"/>
    <property type="molecule type" value="Genomic_DNA"/>
</dbReference>
<keyword evidence="1" id="KW-1133">Transmembrane helix</keyword>
<sequence length="659" mass="72210">MMKPYIPPHVTDYYRADIDGLRAFAVLSVVLYHAFPKVVTGGFVGVDVFFVISGFLISKILFTEITEHRFSFTTFFERRIRRIFPALAVCLAAVSAFGFVPLTPPELGQLGKHVFFGAGFLSNIVLWSESGYFDSVGTYKPLLHLWSLGIEEQFYILWPALLWLAFRLKAKVGRLLAVLCLASFTINVALSTTDISADFYLPVSRFWELLAGAGLAWRGQFVLSPNVRSSISFAGLVALLTSAGLFTAEMRFPGWLALLPVAGAVAVILAGPEATVNRIFFSNRAAVFVGLISYPLYLWHWPLISYAYVIRLGQAPTPLMATALVAAGFLLAWVTYRFIEYPVRFGAHRHGRTQIVAACVAVLGACGLVLWAKNGFPDRFPPLPGVDIRKIGDAKLDADFKPTKDMQVSNHGWTLVAHLGHGERKVALSGDSQLLHYGPRVQQLADEGQLAAKTYFVTGPRCPPVPGVIQRDKFAACASLPGILADLVQREKVQSVALGAAWGGYSDEGMLIERDGRQLPANTKEGMDAFYANLEDYVRLLQSRGARVYLVLGVPFHERFNPGKMVTRSLTGFRIAPDVEKAVPIAELQAAHATVNAKLRAVGEHTGTTLLDPLPDICGSGGDSCLPFFGAGEPKFSDNVHLRPIFVGEHIRFLDPLLK</sequence>